<proteinExistence type="predicted"/>
<dbReference type="Proteomes" id="UP000014003">
    <property type="component" value="Unassembled WGS sequence"/>
</dbReference>
<keyword evidence="1" id="KW-1133">Transmembrane helix</keyword>
<evidence type="ECO:0000256" key="1">
    <source>
        <dbReference type="SAM" id="Phobius"/>
    </source>
</evidence>
<reference evidence="2 3" key="1">
    <citation type="submission" date="2012-12" db="EMBL/GenBank/DDBJ databases">
        <title>The Genome Sequence of Bacillus cereus HuA3-9.</title>
        <authorList>
            <consortium name="The Broad Institute Genome Sequencing Platform"/>
            <consortium name="The Broad Institute Genome Sequencing Center for Infectious Disease"/>
            <person name="Feldgarden M."/>
            <person name="Van der Auwera G.A."/>
            <person name="Mahillon J."/>
            <person name="Duprez V."/>
            <person name="Timmery S."/>
            <person name="Mattelet C."/>
            <person name="Dierick K."/>
            <person name="Sun M."/>
            <person name="Yu Z."/>
            <person name="Zhu L."/>
            <person name="Hu X."/>
            <person name="Shank E.B."/>
            <person name="Swiecicka I."/>
            <person name="Hansen B.M."/>
            <person name="Andrup L."/>
            <person name="Walker B."/>
            <person name="Young S.K."/>
            <person name="Zeng Q."/>
            <person name="Gargeya S."/>
            <person name="Fitzgerald M."/>
            <person name="Haas B."/>
            <person name="Abouelleil A."/>
            <person name="Alvarado L."/>
            <person name="Arachchi H.M."/>
            <person name="Berlin A.M."/>
            <person name="Chapman S.B."/>
            <person name="Dewar J."/>
            <person name="Goldberg J."/>
            <person name="Griggs A."/>
            <person name="Gujja S."/>
            <person name="Hansen M."/>
            <person name="Howarth C."/>
            <person name="Imamovic A."/>
            <person name="Larimer J."/>
            <person name="McCowan C."/>
            <person name="Murphy C."/>
            <person name="Neiman D."/>
            <person name="Pearson M."/>
            <person name="Priest M."/>
            <person name="Roberts A."/>
            <person name="Saif S."/>
            <person name="Shea T."/>
            <person name="Sisk P."/>
            <person name="Sykes S."/>
            <person name="Wortman J."/>
            <person name="Nusbaum C."/>
            <person name="Birren B."/>
        </authorList>
    </citation>
    <scope>NUCLEOTIDE SEQUENCE [LARGE SCALE GENOMIC DNA]</scope>
    <source>
        <strain evidence="2 3">HuA3-9</strain>
    </source>
</reference>
<comment type="caution">
    <text evidence="2">The sequence shown here is derived from an EMBL/GenBank/DDBJ whole genome shotgun (WGS) entry which is preliminary data.</text>
</comment>
<dbReference type="HOGENOM" id="CLU_2986705_0_0_9"/>
<dbReference type="RefSeq" id="WP_016095864.1">
    <property type="nucleotide sequence ID" value="NZ_KB976138.1"/>
</dbReference>
<evidence type="ECO:0000313" key="3">
    <source>
        <dbReference type="Proteomes" id="UP000014003"/>
    </source>
</evidence>
<accession>R8C9L1</accession>
<sequence length="60" mass="6506">MNSFLLGEGIPAVKLDYDLADVSTSTGNWISSIWLAAAFAISIPLAFLIIRYLKGIFVSN</sequence>
<feature type="transmembrane region" description="Helical" evidence="1">
    <location>
        <begin position="33"/>
        <end position="53"/>
    </location>
</feature>
<name>R8C9L1_BACCE</name>
<keyword evidence="1" id="KW-0812">Transmembrane</keyword>
<protein>
    <submittedName>
        <fullName evidence="2">Uncharacterized protein</fullName>
    </submittedName>
</protein>
<organism evidence="2 3">
    <name type="scientific">Bacillus cereus HuA3-9</name>
    <dbReference type="NCBI Taxonomy" id="1053205"/>
    <lineage>
        <taxon>Bacteria</taxon>
        <taxon>Bacillati</taxon>
        <taxon>Bacillota</taxon>
        <taxon>Bacilli</taxon>
        <taxon>Bacillales</taxon>
        <taxon>Bacillaceae</taxon>
        <taxon>Bacillus</taxon>
        <taxon>Bacillus cereus group</taxon>
    </lineage>
</organism>
<keyword evidence="1" id="KW-0472">Membrane</keyword>
<dbReference type="EMBL" id="AHDZ01000093">
    <property type="protein sequence ID" value="EOO08288.1"/>
    <property type="molecule type" value="Genomic_DNA"/>
</dbReference>
<dbReference type="AlphaFoldDB" id="R8C9L1"/>
<evidence type="ECO:0000313" key="2">
    <source>
        <dbReference type="EMBL" id="EOO08288.1"/>
    </source>
</evidence>
<gene>
    <name evidence="2" type="ORF">IGA_06352</name>
</gene>
<dbReference type="PATRIC" id="fig|1053205.3.peg.6339"/>